<comment type="caution">
    <text evidence="3">The sequence shown here is derived from an EMBL/GenBank/DDBJ whole genome shotgun (WGS) entry which is preliminary data.</text>
</comment>
<dbReference type="RefSeq" id="WP_276759581.1">
    <property type="nucleotide sequence ID" value="NZ_SSGD01000031.1"/>
</dbReference>
<feature type="compositionally biased region" description="Low complexity" evidence="1">
    <location>
        <begin position="274"/>
        <end position="284"/>
    </location>
</feature>
<keyword evidence="2" id="KW-0812">Transmembrane</keyword>
<accession>A0A5C7Y9A3</accession>
<evidence type="ECO:0000256" key="1">
    <source>
        <dbReference type="SAM" id="MobiDB-lite"/>
    </source>
</evidence>
<dbReference type="EMBL" id="SSGD01000031">
    <property type="protein sequence ID" value="TXI57978.1"/>
    <property type="molecule type" value="Genomic_DNA"/>
</dbReference>
<sequence length="342" mass="35005">MSEYLSPSDAAWVERVRSAATNPDPEPEPGFDTNTDPAEPDTGEQLEVAPDASDCADDARPQETATGDGETGDDGADADAVKARRRFNPMVAAAFGGLAVVATLVTVIGASVSSRTDPQPPPAPTPVAKPAPPAPPAAKPPASVDEPLRFTATSDCDSLPGSTPAALLSDPKSTVPMICASEVAGEIVHLYLDQPHIITAVCIVPGAVNKSADGESGDAWERHRVVTRLQAGFNDRANTIKVLNTHNKHGEHCEAVPHPLASEITIVIQETSRPPKTAPTTSTPAAPPAGGGVLSGILGGSNPPPGLPSNTPLFPGDTSDRPDPSDGSFAISGITIIGHPVI</sequence>
<gene>
    <name evidence="3" type="ORF">E6Q54_06800</name>
</gene>
<keyword evidence="2" id="KW-0472">Membrane</keyword>
<proteinExistence type="predicted"/>
<name>A0A5C7Y9A3_9MYCO</name>
<evidence type="ECO:0000313" key="4">
    <source>
        <dbReference type="Proteomes" id="UP000321797"/>
    </source>
</evidence>
<protein>
    <submittedName>
        <fullName evidence="3">Uncharacterized protein</fullName>
    </submittedName>
</protein>
<organism evidence="3 4">
    <name type="scientific">Mycolicibacter arupensis</name>
    <dbReference type="NCBI Taxonomy" id="342002"/>
    <lineage>
        <taxon>Bacteria</taxon>
        <taxon>Bacillati</taxon>
        <taxon>Actinomycetota</taxon>
        <taxon>Actinomycetes</taxon>
        <taxon>Mycobacteriales</taxon>
        <taxon>Mycobacteriaceae</taxon>
        <taxon>Mycolicibacter</taxon>
    </lineage>
</organism>
<dbReference type="AlphaFoldDB" id="A0A5C7Y9A3"/>
<feature type="compositionally biased region" description="Pro residues" evidence="1">
    <location>
        <begin position="118"/>
        <end position="139"/>
    </location>
</feature>
<feature type="transmembrane region" description="Helical" evidence="2">
    <location>
        <begin position="91"/>
        <end position="112"/>
    </location>
</feature>
<reference evidence="3 4" key="1">
    <citation type="submission" date="2018-09" db="EMBL/GenBank/DDBJ databases">
        <title>Metagenome Assembled Genomes from an Advanced Water Purification Facility.</title>
        <authorList>
            <person name="Stamps B.W."/>
            <person name="Spear J.R."/>
        </authorList>
    </citation>
    <scope>NUCLEOTIDE SEQUENCE [LARGE SCALE GENOMIC DNA]</scope>
    <source>
        <strain evidence="3">Bin_29_2</strain>
    </source>
</reference>
<keyword evidence="2" id="KW-1133">Transmembrane helix</keyword>
<feature type="region of interest" description="Disordered" evidence="1">
    <location>
        <begin position="112"/>
        <end position="145"/>
    </location>
</feature>
<feature type="region of interest" description="Disordered" evidence="1">
    <location>
        <begin position="272"/>
        <end position="332"/>
    </location>
</feature>
<evidence type="ECO:0000256" key="2">
    <source>
        <dbReference type="SAM" id="Phobius"/>
    </source>
</evidence>
<feature type="region of interest" description="Disordered" evidence="1">
    <location>
        <begin position="1"/>
        <end position="78"/>
    </location>
</feature>
<feature type="compositionally biased region" description="Gly residues" evidence="1">
    <location>
        <begin position="289"/>
        <end position="299"/>
    </location>
</feature>
<evidence type="ECO:0000313" key="3">
    <source>
        <dbReference type="EMBL" id="TXI57978.1"/>
    </source>
</evidence>
<dbReference type="Proteomes" id="UP000321797">
    <property type="component" value="Unassembled WGS sequence"/>
</dbReference>